<feature type="compositionally biased region" description="Basic and acidic residues" evidence="1">
    <location>
        <begin position="364"/>
        <end position="376"/>
    </location>
</feature>
<feature type="compositionally biased region" description="Polar residues" evidence="1">
    <location>
        <begin position="377"/>
        <end position="390"/>
    </location>
</feature>
<gene>
    <name evidence="3" type="ORF">Tci_544251</name>
</gene>
<dbReference type="AlphaFoldDB" id="A0A699INF3"/>
<evidence type="ECO:0000259" key="2">
    <source>
        <dbReference type="Pfam" id="PF03732"/>
    </source>
</evidence>
<dbReference type="InterPro" id="IPR005162">
    <property type="entry name" value="Retrotrans_gag_dom"/>
</dbReference>
<evidence type="ECO:0000256" key="1">
    <source>
        <dbReference type="SAM" id="MobiDB-lite"/>
    </source>
</evidence>
<feature type="region of interest" description="Disordered" evidence="1">
    <location>
        <begin position="351"/>
        <end position="390"/>
    </location>
</feature>
<dbReference type="PANTHER" id="PTHR33223">
    <property type="entry name" value="CCHC-TYPE DOMAIN-CONTAINING PROTEIN"/>
    <property type="match status" value="1"/>
</dbReference>
<proteinExistence type="predicted"/>
<feature type="domain" description="Retrotransposon gag" evidence="2">
    <location>
        <begin position="8"/>
        <end position="79"/>
    </location>
</feature>
<accession>A0A699INF3</accession>
<dbReference type="EMBL" id="BKCJ010314854">
    <property type="protein sequence ID" value="GEZ72278.1"/>
    <property type="molecule type" value="Genomic_DNA"/>
</dbReference>
<dbReference type="PANTHER" id="PTHR33223:SF11">
    <property type="entry name" value="ELEMENT PROTEIN, PUTATIVE-RELATED"/>
    <property type="match status" value="1"/>
</dbReference>
<dbReference type="Pfam" id="PF03732">
    <property type="entry name" value="Retrotrans_gag"/>
    <property type="match status" value="1"/>
</dbReference>
<comment type="caution">
    <text evidence="3">The sequence shown here is derived from an EMBL/GenBank/DDBJ whole genome shotgun (WGS) entry which is preliminary data.</text>
</comment>
<name>A0A699INF3_TANCI</name>
<reference evidence="3" key="1">
    <citation type="journal article" date="2019" name="Sci. Rep.">
        <title>Draft genome of Tanacetum cinerariifolium, the natural source of mosquito coil.</title>
        <authorList>
            <person name="Yamashiro T."/>
            <person name="Shiraishi A."/>
            <person name="Satake H."/>
            <person name="Nakayama K."/>
        </authorList>
    </citation>
    <scope>NUCLEOTIDE SEQUENCE</scope>
</reference>
<organism evidence="3">
    <name type="scientific">Tanacetum cinerariifolium</name>
    <name type="common">Dalmatian daisy</name>
    <name type="synonym">Chrysanthemum cinerariifolium</name>
    <dbReference type="NCBI Taxonomy" id="118510"/>
    <lineage>
        <taxon>Eukaryota</taxon>
        <taxon>Viridiplantae</taxon>
        <taxon>Streptophyta</taxon>
        <taxon>Embryophyta</taxon>
        <taxon>Tracheophyta</taxon>
        <taxon>Spermatophyta</taxon>
        <taxon>Magnoliopsida</taxon>
        <taxon>eudicotyledons</taxon>
        <taxon>Gunneridae</taxon>
        <taxon>Pentapetalae</taxon>
        <taxon>asterids</taxon>
        <taxon>campanulids</taxon>
        <taxon>Asterales</taxon>
        <taxon>Asteraceae</taxon>
        <taxon>Asteroideae</taxon>
        <taxon>Anthemideae</taxon>
        <taxon>Anthemidinae</taxon>
        <taxon>Tanacetum</taxon>
    </lineage>
</organism>
<evidence type="ECO:0000313" key="3">
    <source>
        <dbReference type="EMBL" id="GEZ72278.1"/>
    </source>
</evidence>
<protein>
    <recommendedName>
        <fullName evidence="2">Retrotransposon gag domain-containing protein</fullName>
    </recommendedName>
</protein>
<sequence length="407" mass="46516">MIAFQKTIHTFDDMMRKFLLKYFPPSMVTKLRNEITKFRQDQHESLFKAWECYKFSVDRCPNHNMLLVTQIDTFYNGLTLRHRDTINATAGRTFMQKTLKECYDLIENMTAHHNYWDTSATRDETSRNISSTTTTESPEVVQQLEMMNKNFLDMMRQIQLVKSVNMRCETCGGPHSFIECPDVGGYTQEAAYATTGNHNSGGNSYQPQGDRNMLSYRSNNYLRPPSFNQLNVKNNQNRYNQNRGNNFNQENYQALNNQVQVQPSNELSNYMKINKTDMRVMQNQITTIRTEIKNNFETKMAKQHNELKNMMSSFLQMQSPSGSGSLPSNTIANPRGDVKAITIQSGVAYDGPTIPPTPSPLPKVVERDTEVTKDKVQTTSSESTAHVQPSVVQVPTLEPDVALKPNL</sequence>